<name>A0ABQ6HKH8_9MICO</name>
<dbReference type="SUPFAM" id="SSF48019">
    <property type="entry name" value="post-AAA+ oligomerization domain-like"/>
    <property type="match status" value="1"/>
</dbReference>
<protein>
    <recommendedName>
        <fullName evidence="1">DNA polymerase III delta subunit C-terminal domain-containing protein</fullName>
    </recommendedName>
</protein>
<comment type="caution">
    <text evidence="2">The sequence shown here is derived from an EMBL/GenBank/DDBJ whole genome shotgun (WGS) entry which is preliminary data.</text>
</comment>
<dbReference type="EMBL" id="BSUJ01000001">
    <property type="protein sequence ID" value="GMA18105.1"/>
    <property type="molecule type" value="Genomic_DNA"/>
</dbReference>
<sequence>MVDRCLVDLMSIYRDALVLSLGTPVPLVNEDQLTLVQQLARTLPRERLLLCVEAIGEARERIDRNVAPLLALEAMCLSLRLPR</sequence>
<accession>A0ABQ6HKH8</accession>
<gene>
    <name evidence="2" type="ORF">GCM10025862_01260</name>
</gene>
<dbReference type="Proteomes" id="UP001157109">
    <property type="component" value="Unassembled WGS sequence"/>
</dbReference>
<dbReference type="InterPro" id="IPR008921">
    <property type="entry name" value="DNA_pol3_clamp-load_cplx_C"/>
</dbReference>
<organism evidence="2 3">
    <name type="scientific">Arsenicicoccus piscis</name>
    <dbReference type="NCBI Taxonomy" id="673954"/>
    <lineage>
        <taxon>Bacteria</taxon>
        <taxon>Bacillati</taxon>
        <taxon>Actinomycetota</taxon>
        <taxon>Actinomycetes</taxon>
        <taxon>Micrococcales</taxon>
        <taxon>Intrasporangiaceae</taxon>
        <taxon>Arsenicicoccus</taxon>
    </lineage>
</organism>
<evidence type="ECO:0000313" key="3">
    <source>
        <dbReference type="Proteomes" id="UP001157109"/>
    </source>
</evidence>
<reference evidence="3" key="1">
    <citation type="journal article" date="2019" name="Int. J. Syst. Evol. Microbiol.">
        <title>The Global Catalogue of Microorganisms (GCM) 10K type strain sequencing project: providing services to taxonomists for standard genome sequencing and annotation.</title>
        <authorList>
            <consortium name="The Broad Institute Genomics Platform"/>
            <consortium name="The Broad Institute Genome Sequencing Center for Infectious Disease"/>
            <person name="Wu L."/>
            <person name="Ma J."/>
        </authorList>
    </citation>
    <scope>NUCLEOTIDE SEQUENCE [LARGE SCALE GENOMIC DNA]</scope>
    <source>
        <strain evidence="3">NBRC 105830</strain>
    </source>
</reference>
<dbReference type="Pfam" id="PF09115">
    <property type="entry name" value="DNApol3-delta_C"/>
    <property type="match status" value="1"/>
</dbReference>
<feature type="domain" description="DNA polymerase III delta subunit C-terminal" evidence="1">
    <location>
        <begin position="9"/>
        <end position="77"/>
    </location>
</feature>
<evidence type="ECO:0000259" key="1">
    <source>
        <dbReference type="Pfam" id="PF09115"/>
    </source>
</evidence>
<keyword evidence="3" id="KW-1185">Reference proteome</keyword>
<proteinExistence type="predicted"/>
<evidence type="ECO:0000313" key="2">
    <source>
        <dbReference type="EMBL" id="GMA18105.1"/>
    </source>
</evidence>
<dbReference type="InterPro" id="IPR015199">
    <property type="entry name" value="DNA_pol_III_delta_C"/>
</dbReference>